<name>A0A7G9G5P0_9FIRM</name>
<dbReference type="PANTHER" id="PTHR46211:SF8">
    <property type="entry name" value="PHOSPHODIESTERASE"/>
    <property type="match status" value="1"/>
</dbReference>
<dbReference type="InterPro" id="IPR030395">
    <property type="entry name" value="GP_PDE_dom"/>
</dbReference>
<dbReference type="EMBL" id="CP060634">
    <property type="protein sequence ID" value="QNM06122.1"/>
    <property type="molecule type" value="Genomic_DNA"/>
</dbReference>
<feature type="transmembrane region" description="Helical" evidence="1">
    <location>
        <begin position="216"/>
        <end position="245"/>
    </location>
</feature>
<gene>
    <name evidence="3" type="ORF">H9Q78_02890</name>
</gene>
<feature type="transmembrane region" description="Helical" evidence="1">
    <location>
        <begin position="70"/>
        <end position="97"/>
    </location>
</feature>
<dbReference type="PROSITE" id="PS51704">
    <property type="entry name" value="GP_PDE"/>
    <property type="match status" value="1"/>
</dbReference>
<evidence type="ECO:0000313" key="3">
    <source>
        <dbReference type="EMBL" id="QNM06122.1"/>
    </source>
</evidence>
<keyword evidence="4" id="KW-1185">Reference proteome</keyword>
<proteinExistence type="predicted"/>
<feature type="domain" description="GP-PDE" evidence="2">
    <location>
        <begin position="350"/>
        <end position="581"/>
    </location>
</feature>
<dbReference type="PANTHER" id="PTHR46211">
    <property type="entry name" value="GLYCEROPHOSPHORYL DIESTER PHOSPHODIESTERASE"/>
    <property type="match status" value="1"/>
</dbReference>
<dbReference type="Gene3D" id="3.20.20.190">
    <property type="entry name" value="Phosphatidylinositol (PI) phosphodiesterase"/>
    <property type="match status" value="1"/>
</dbReference>
<dbReference type="RefSeq" id="WP_249303502.1">
    <property type="nucleotide sequence ID" value="NZ_CP060634.1"/>
</dbReference>
<dbReference type="GO" id="GO:0006629">
    <property type="term" value="P:lipid metabolic process"/>
    <property type="evidence" value="ECO:0007669"/>
    <property type="project" value="InterPro"/>
</dbReference>
<dbReference type="Pfam" id="PF10110">
    <property type="entry name" value="GPDPase_memb"/>
    <property type="match status" value="1"/>
</dbReference>
<dbReference type="Pfam" id="PF03009">
    <property type="entry name" value="GDPD"/>
    <property type="match status" value="1"/>
</dbReference>
<organism evidence="3 4">
    <name type="scientific">Qiania dongpingensis</name>
    <dbReference type="NCBI Taxonomy" id="2763669"/>
    <lineage>
        <taxon>Bacteria</taxon>
        <taxon>Bacillati</taxon>
        <taxon>Bacillota</taxon>
        <taxon>Clostridia</taxon>
        <taxon>Lachnospirales</taxon>
        <taxon>Lachnospiraceae</taxon>
        <taxon>Qiania</taxon>
    </lineage>
</organism>
<keyword evidence="1" id="KW-1133">Transmembrane helix</keyword>
<evidence type="ECO:0000259" key="2">
    <source>
        <dbReference type="PROSITE" id="PS51704"/>
    </source>
</evidence>
<feature type="transmembrane region" description="Helical" evidence="1">
    <location>
        <begin position="272"/>
        <end position="294"/>
    </location>
</feature>
<evidence type="ECO:0000256" key="1">
    <source>
        <dbReference type="SAM" id="Phobius"/>
    </source>
</evidence>
<dbReference type="InterPro" id="IPR018476">
    <property type="entry name" value="GlyceroP-diester-Pdiesterase_M"/>
</dbReference>
<feature type="transmembrane region" description="Helical" evidence="1">
    <location>
        <begin position="128"/>
        <end position="150"/>
    </location>
</feature>
<dbReference type="KEGG" id="qdo:H9Q78_02890"/>
<dbReference type="InterPro" id="IPR017946">
    <property type="entry name" value="PLC-like_Pdiesterase_TIM-brl"/>
</dbReference>
<feature type="transmembrane region" description="Helical" evidence="1">
    <location>
        <begin position="21"/>
        <end position="41"/>
    </location>
</feature>
<keyword evidence="1" id="KW-0472">Membrane</keyword>
<dbReference type="Proteomes" id="UP000515823">
    <property type="component" value="Chromosome"/>
</dbReference>
<evidence type="ECO:0000313" key="4">
    <source>
        <dbReference type="Proteomes" id="UP000515823"/>
    </source>
</evidence>
<reference evidence="3 4" key="1">
    <citation type="submission" date="2020-08" db="EMBL/GenBank/DDBJ databases">
        <authorList>
            <person name="Liu C."/>
            <person name="Sun Q."/>
        </authorList>
    </citation>
    <scope>NUCLEOTIDE SEQUENCE [LARGE SCALE GENOMIC DNA]</scope>
    <source>
        <strain evidence="3 4">NSJ-38</strain>
    </source>
</reference>
<dbReference type="SUPFAM" id="SSF51695">
    <property type="entry name" value="PLC-like phosphodiesterases"/>
    <property type="match status" value="1"/>
</dbReference>
<dbReference type="AlphaFoldDB" id="A0A7G9G5P0"/>
<keyword evidence="1" id="KW-0812">Transmembrane</keyword>
<dbReference type="GO" id="GO:0008081">
    <property type="term" value="F:phosphoric diester hydrolase activity"/>
    <property type="evidence" value="ECO:0007669"/>
    <property type="project" value="InterPro"/>
</dbReference>
<feature type="transmembrane region" description="Helical" evidence="1">
    <location>
        <begin position="314"/>
        <end position="333"/>
    </location>
</feature>
<feature type="transmembrane region" description="Helical" evidence="1">
    <location>
        <begin position="170"/>
        <end position="195"/>
    </location>
</feature>
<protein>
    <submittedName>
        <fullName evidence="3">Glycerophosphoryl diester phosphodiesterase membrane domain-containing protein</fullName>
    </submittedName>
</protein>
<accession>A0A7G9G5P0</accession>
<sequence length="609" mass="69340">MKRYLQNVAHIVRSMFSNWRVLLLFEFIYMLIGSLGLYPFLRFLLGKSLEHIDAAYIGLDNLLIWLRQPFTLLILLICFVLGGLYIFYQMSALALYFDCARKKKSITFFSLWREAFVKALPVLVPKNWALLVFVLAIFPLTSLSLTPAALTKVRIPEYFVDFFRGQGNLYYFYIAALAGLNILVFYMLYVIPVFLLEKKSFLSAFRESRKLMKKHFLKTLISYIMWQIGVTAVFLLLWCGAISVLSLQYSVMPDSASAAANFQLDYMQLKQYAGFIFQTVTFTGSLAIIMYSYFRRTGLEFAEGKEKKKLSLKAAALGILEVALIVTALGFYFDYQGNASAEFDIMQKPIEVAAHRAGTLFAPENTIPALEYTIRTGAAYAEIDVQQSKDGELYILHDTNLKRIAGVNKDVWDVTSEEMDTYDAGNLFSNQFKGTRIPKLEDMIKAADGKIKLMIELKENGHGQGLAEKTVKLIKEYGFEDQCVVASMDLELLTQVKELDGKLTTAYIAPVVYGDYYDLEQADIFSVEATFVNHDMINSLHRHQKQVFVWTVNRGGEFKRLLSMDIDGIVTDNPDLAFYYKQAGKRDDIMDEIMRILFPESSASMQMAG</sequence>